<feature type="coiled-coil region" evidence="2">
    <location>
        <begin position="697"/>
        <end position="728"/>
    </location>
</feature>
<protein>
    <submittedName>
        <fullName evidence="4">Uncharacterized protein</fullName>
    </submittedName>
</protein>
<feature type="compositionally biased region" description="Low complexity" evidence="3">
    <location>
        <begin position="1"/>
        <end position="17"/>
    </location>
</feature>
<evidence type="ECO:0000313" key="4">
    <source>
        <dbReference type="EMBL" id="ETO59350.1"/>
    </source>
</evidence>
<dbReference type="AlphaFoldDB" id="A0A080YY89"/>
<organism evidence="4 5">
    <name type="scientific">Phytophthora nicotianae P1976</name>
    <dbReference type="NCBI Taxonomy" id="1317066"/>
    <lineage>
        <taxon>Eukaryota</taxon>
        <taxon>Sar</taxon>
        <taxon>Stramenopiles</taxon>
        <taxon>Oomycota</taxon>
        <taxon>Peronosporomycetes</taxon>
        <taxon>Peronosporales</taxon>
        <taxon>Peronosporaceae</taxon>
        <taxon>Phytophthora</taxon>
    </lineage>
</organism>
<keyword evidence="2" id="KW-0175">Coiled coil</keyword>
<comment type="similarity">
    <text evidence="1">Belongs to the FAM227 family.</text>
</comment>
<dbReference type="Proteomes" id="UP000028582">
    <property type="component" value="Unassembled WGS sequence"/>
</dbReference>
<reference evidence="4 5" key="1">
    <citation type="submission" date="2013-11" db="EMBL/GenBank/DDBJ databases">
        <title>The Genome Sequence of Phytophthora parasitica P1976.</title>
        <authorList>
            <consortium name="The Broad Institute Genomics Platform"/>
            <person name="Russ C."/>
            <person name="Tyler B."/>
            <person name="Panabieres F."/>
            <person name="Shan W."/>
            <person name="Tripathy S."/>
            <person name="Grunwald N."/>
            <person name="Machado M."/>
            <person name="Johnson C.S."/>
            <person name="Walker B."/>
            <person name="Young S."/>
            <person name="Zeng Q."/>
            <person name="Gargeya S."/>
            <person name="Fitzgerald M."/>
            <person name="Haas B."/>
            <person name="Abouelleil A."/>
            <person name="Allen A.W."/>
            <person name="Alvarado L."/>
            <person name="Arachchi H.M."/>
            <person name="Berlin A.M."/>
            <person name="Chapman S.B."/>
            <person name="Gainer-Dewar J."/>
            <person name="Goldberg J."/>
            <person name="Griggs A."/>
            <person name="Gujja S."/>
            <person name="Hansen M."/>
            <person name="Howarth C."/>
            <person name="Imamovic A."/>
            <person name="Ireland A."/>
            <person name="Larimer J."/>
            <person name="McCowan C."/>
            <person name="Murphy C."/>
            <person name="Pearson M."/>
            <person name="Poon T.W."/>
            <person name="Priest M."/>
            <person name="Roberts A."/>
            <person name="Saif S."/>
            <person name="Shea T."/>
            <person name="Sisk P."/>
            <person name="Sykes S."/>
            <person name="Wortman J."/>
            <person name="Nusbaum C."/>
            <person name="Birren B."/>
        </authorList>
    </citation>
    <scope>NUCLEOTIDE SEQUENCE [LARGE SCALE GENOMIC DNA]</scope>
    <source>
        <strain evidence="4 5">P1976</strain>
    </source>
</reference>
<evidence type="ECO:0000313" key="5">
    <source>
        <dbReference type="Proteomes" id="UP000028582"/>
    </source>
</evidence>
<dbReference type="EMBL" id="ANJA01004118">
    <property type="protein sequence ID" value="ETO59350.1"/>
    <property type="molecule type" value="Genomic_DNA"/>
</dbReference>
<gene>
    <name evidence="4" type="ORF">F444_22259</name>
</gene>
<feature type="compositionally biased region" description="Polar residues" evidence="3">
    <location>
        <begin position="759"/>
        <end position="777"/>
    </location>
</feature>
<dbReference type="Pfam" id="PF14922">
    <property type="entry name" value="FWWh"/>
    <property type="match status" value="1"/>
</dbReference>
<proteinExistence type="inferred from homology"/>
<sequence>MSAHSRSSSFSGSNGSGERQPVPATLRLQRAMEAHTALQARTVQQGTDESEETPSDDTSASVEIPISAASTDDLATQLRNLWQREKNQHQEQDNDSQRDDDIVLPDLKTMLQKIGSREKDELLLHLLEQQETLRSQCNEVAELGEKIAAQLIHQQHEVRQKYREQRSKLEEQLHEALYFNPQVTVLQAKVEELEESNREHEQKLRFAGGTVRRMAQRGNAWTEDDEHEVKQSLHQKEAITAQMIGIISARLNSLQTTANNRKHGLECDLRVNSDYCSKMVPPLVDMLESRGAAAAKSRAISSTTLASNQAMLERLFGPDERTKTHTQLHKKKKLEVHKGDNKRNARGQIEKQLQASVEGHITRTVESFVYGVNDGDIGGASSRGNVYMNTTLLLVHTFERIHISHGRRNFKRFLLSELSGALFEEVFWLVFCHFYQKESLAQQRALADEISAKYIKMVAALRGSMDYLFRVYPYAIASGICSGFYYLFPGSRHLYSPEFKNDVYLFVCQLLLGLKMTPASVQSMRRQYFPEEVVDDIGIRIKPVGKLTASASTGAISDAGNGSARNGDISHLPRLLSPQTAQTLAKSASETSYLGKLATGDNSIAKILEPPVTSIYSANLDDQDDFDALPRLRRHQQRALFNASQLSPLMKQYFRSPTMNAQKASFVLRTTPSADCAVGGEETFHKFYRRKAQKGYAAEAQRQHEKCIREIQKEQRDTKREIAALHETRDLVLSSGKKSLQAYCTVLMSRKHVGEEENATPTAAGSSNIAIGTGNQP</sequence>
<evidence type="ECO:0000256" key="1">
    <source>
        <dbReference type="ARBA" id="ARBA00008666"/>
    </source>
</evidence>
<accession>A0A080YY89</accession>
<feature type="coiled-coil region" evidence="2">
    <location>
        <begin position="152"/>
        <end position="210"/>
    </location>
</feature>
<name>A0A080YY89_PHYNI</name>
<dbReference type="PANTHER" id="PTHR33560">
    <property type="entry name" value="PROTEIN FAM227B"/>
    <property type="match status" value="1"/>
</dbReference>
<feature type="region of interest" description="Disordered" evidence="3">
    <location>
        <begin position="754"/>
        <end position="777"/>
    </location>
</feature>
<dbReference type="OrthoDB" id="192208at2759"/>
<comment type="caution">
    <text evidence="4">The sequence shown here is derived from an EMBL/GenBank/DDBJ whole genome shotgun (WGS) entry which is preliminary data.</text>
</comment>
<dbReference type="InterPro" id="IPR029417">
    <property type="entry name" value="FAM227"/>
</dbReference>
<evidence type="ECO:0000256" key="3">
    <source>
        <dbReference type="SAM" id="MobiDB-lite"/>
    </source>
</evidence>
<evidence type="ECO:0000256" key="2">
    <source>
        <dbReference type="SAM" id="Coils"/>
    </source>
</evidence>
<dbReference type="PANTHER" id="PTHR33560:SF1">
    <property type="entry name" value="PROTEIN FAM227A"/>
    <property type="match status" value="1"/>
</dbReference>
<feature type="region of interest" description="Disordered" evidence="3">
    <location>
        <begin position="1"/>
        <end position="70"/>
    </location>
</feature>